<evidence type="ECO:0000313" key="1">
    <source>
        <dbReference type="EMBL" id="RXI45329.1"/>
    </source>
</evidence>
<dbReference type="EMBL" id="QMAP01000013">
    <property type="protein sequence ID" value="RXI45329.1"/>
    <property type="molecule type" value="Genomic_DNA"/>
</dbReference>
<proteinExistence type="predicted"/>
<comment type="caution">
    <text evidence="1">The sequence shown here is derived from an EMBL/GenBank/DDBJ whole genome shotgun (WGS) entry which is preliminary data.</text>
</comment>
<protein>
    <submittedName>
        <fullName evidence="1">Uncharacterized protein</fullName>
    </submittedName>
</protein>
<gene>
    <name evidence="1" type="ORF">DP130_11970</name>
</gene>
<accession>A0A4Q0VAT6</accession>
<organism evidence="1 2">
    <name type="scientific">Clostridium tetani</name>
    <dbReference type="NCBI Taxonomy" id="1513"/>
    <lineage>
        <taxon>Bacteria</taxon>
        <taxon>Bacillati</taxon>
        <taxon>Bacillota</taxon>
        <taxon>Clostridia</taxon>
        <taxon>Eubacteriales</taxon>
        <taxon>Clostridiaceae</taxon>
        <taxon>Clostridium</taxon>
    </lineage>
</organism>
<sequence>MSDYLKNITIEDVRQIKIDDLENIAKYIINSSGFLEELNKDSEFNNSDWFKKIEDNFKKTTLKIKNNINLVHTDMNNVSKKIITPLNNVYSQVEDVGKIYS</sequence>
<evidence type="ECO:0000313" key="2">
    <source>
        <dbReference type="Proteomes" id="UP000290921"/>
    </source>
</evidence>
<dbReference type="RefSeq" id="WP_035110758.1">
    <property type="nucleotide sequence ID" value="NZ_AP026804.1"/>
</dbReference>
<dbReference type="Proteomes" id="UP000290921">
    <property type="component" value="Unassembled WGS sequence"/>
</dbReference>
<name>A0A4Q0VAT6_CLOTA</name>
<reference evidence="1 2" key="1">
    <citation type="submission" date="2018-06" db="EMBL/GenBank/DDBJ databases">
        <title>Genome conservation of Clostridium tetani.</title>
        <authorList>
            <person name="Bruggemann H."/>
            <person name="Popoff M.R."/>
        </authorList>
    </citation>
    <scope>NUCLEOTIDE SEQUENCE [LARGE SCALE GENOMIC DNA]</scope>
    <source>
        <strain evidence="1 2">2017.061</strain>
    </source>
</reference>
<dbReference type="AlphaFoldDB" id="A0A4Q0VAT6"/>